<evidence type="ECO:0000259" key="2">
    <source>
        <dbReference type="Pfam" id="PF01979"/>
    </source>
</evidence>
<feature type="chain" id="PRO_5006039079" evidence="1">
    <location>
        <begin position="25"/>
        <end position="462"/>
    </location>
</feature>
<dbReference type="Gene3D" id="3.20.20.140">
    <property type="entry name" value="Metal-dependent hydrolases"/>
    <property type="match status" value="1"/>
</dbReference>
<evidence type="ECO:0000256" key="1">
    <source>
        <dbReference type="SAM" id="SignalP"/>
    </source>
</evidence>
<reference evidence="3 4" key="1">
    <citation type="journal article" date="2015" name="Genome Announc.">
        <title>Complete Genome Sequence of Polypropylene Glycol- and Polyethylene Glycol-Degrading Sphingopyxis macrogoltabida Strain EY-1.</title>
        <authorList>
            <person name="Ohtsubo Y."/>
            <person name="Nagata Y."/>
            <person name="Numata M."/>
            <person name="Tsuchikane K."/>
            <person name="Hosoyama A."/>
            <person name="Yamazoe A."/>
            <person name="Tsuda M."/>
            <person name="Fujita N."/>
            <person name="Kawai F."/>
        </authorList>
    </citation>
    <scope>NUCLEOTIDE SEQUENCE [LARGE SCALE GENOMIC DNA]</scope>
    <source>
        <strain evidence="3 4">EY-1</strain>
    </source>
</reference>
<dbReference type="Proteomes" id="UP000058074">
    <property type="component" value="Chromosome"/>
</dbReference>
<name>A0A0N9UVB7_SPHMC</name>
<dbReference type="InterPro" id="IPR051781">
    <property type="entry name" value="Metallo-dep_Hydrolase"/>
</dbReference>
<keyword evidence="3" id="KW-0378">Hydrolase</keyword>
<evidence type="ECO:0000313" key="4">
    <source>
        <dbReference type="Proteomes" id="UP000058074"/>
    </source>
</evidence>
<feature type="signal peptide" evidence="1">
    <location>
        <begin position="1"/>
        <end position="24"/>
    </location>
</feature>
<dbReference type="AlphaFoldDB" id="A0A0N9UVB7"/>
<dbReference type="PANTHER" id="PTHR43135">
    <property type="entry name" value="ALPHA-D-RIBOSE 1-METHYLPHOSPHONATE 5-TRIPHOSPHATE DIPHOSPHATASE"/>
    <property type="match status" value="1"/>
</dbReference>
<feature type="domain" description="Amidohydrolase-related" evidence="2">
    <location>
        <begin position="261"/>
        <end position="426"/>
    </location>
</feature>
<dbReference type="SUPFAM" id="SSF51338">
    <property type="entry name" value="Composite domain of metallo-dependent hydrolases"/>
    <property type="match status" value="1"/>
</dbReference>
<dbReference type="EMBL" id="CP012700">
    <property type="protein sequence ID" value="ALH79588.1"/>
    <property type="molecule type" value="Genomic_DNA"/>
</dbReference>
<protein>
    <submittedName>
        <fullName evidence="3">Amidohydrolase</fullName>
    </submittedName>
</protein>
<gene>
    <name evidence="3" type="ORF">AN936_04160</name>
</gene>
<organism evidence="3 4">
    <name type="scientific">Sphingopyxis macrogoltabida</name>
    <name type="common">Sphingomonas macrogoltabidus</name>
    <dbReference type="NCBI Taxonomy" id="33050"/>
    <lineage>
        <taxon>Bacteria</taxon>
        <taxon>Pseudomonadati</taxon>
        <taxon>Pseudomonadota</taxon>
        <taxon>Alphaproteobacteria</taxon>
        <taxon>Sphingomonadales</taxon>
        <taxon>Sphingomonadaceae</taxon>
        <taxon>Sphingopyxis</taxon>
    </lineage>
</organism>
<dbReference type="PATRIC" id="fig|33050.5.peg.864"/>
<keyword evidence="1" id="KW-0732">Signal</keyword>
<dbReference type="InterPro" id="IPR006680">
    <property type="entry name" value="Amidohydro-rel"/>
</dbReference>
<sequence>MMRMRQLGLSVMVGALLFAAPADAQRSAPLPWQEDPYPSRYQAPVASDMLLRGATILDGAGGRIDGGDVLVRGGKVAAVGKQLANPGVPEVDATGRWITPGVIDVHSHDGTYVLPLTEIDSEASDVAEVATPNSADTWIETAVNAQDMAFDRALANGVTTLQILPGSTPIFAGHSVVVKPVRAPTVWGMKAAGGIQGFKMACGENPKSWGADDDNEGPTSRQGVIAYMRQQFADAQRYKRAVEQARAGAGAMPPRDFKLETLAGILAGDVRVNLHCYRAGDIAASLGVAKEFGFRIGAIHHATEAYKIPGLLREAGTCAAVWADWWGFKVEAQDAIRAEAPLLEQAGVCVMMHSDSPADGQRLNIAAAKAAAAGRRIGVDIPPERMIKWTTGNPAKLLGLDKQVGTIAPGLQADLVLWSGDPFSIYTHADLVLIGGAVAWDRAKPPAGPVSDFELGRGGARP</sequence>
<accession>A0A0N9UVB7</accession>
<dbReference type="SUPFAM" id="SSF51556">
    <property type="entry name" value="Metallo-dependent hydrolases"/>
    <property type="match status" value="1"/>
</dbReference>
<dbReference type="GO" id="GO:0016810">
    <property type="term" value="F:hydrolase activity, acting on carbon-nitrogen (but not peptide) bonds"/>
    <property type="evidence" value="ECO:0007669"/>
    <property type="project" value="InterPro"/>
</dbReference>
<dbReference type="InterPro" id="IPR011059">
    <property type="entry name" value="Metal-dep_hydrolase_composite"/>
</dbReference>
<dbReference type="KEGG" id="smag:AN936_04160"/>
<dbReference type="PANTHER" id="PTHR43135:SF3">
    <property type="entry name" value="ALPHA-D-RIBOSE 1-METHYLPHOSPHONATE 5-TRIPHOSPHATE DIPHOSPHATASE"/>
    <property type="match status" value="1"/>
</dbReference>
<dbReference type="Pfam" id="PF01979">
    <property type="entry name" value="Amidohydro_1"/>
    <property type="match status" value="1"/>
</dbReference>
<proteinExistence type="predicted"/>
<evidence type="ECO:0000313" key="3">
    <source>
        <dbReference type="EMBL" id="ALH79588.1"/>
    </source>
</evidence>
<dbReference type="InterPro" id="IPR032466">
    <property type="entry name" value="Metal_Hydrolase"/>
</dbReference>
<dbReference type="Gene3D" id="2.30.40.10">
    <property type="entry name" value="Urease, subunit C, domain 1"/>
    <property type="match status" value="1"/>
</dbReference>